<dbReference type="EMBL" id="JACHMK010000001">
    <property type="protein sequence ID" value="MBB6334187.1"/>
    <property type="molecule type" value="Genomic_DNA"/>
</dbReference>
<proteinExistence type="predicted"/>
<evidence type="ECO:0000256" key="1">
    <source>
        <dbReference type="SAM" id="MobiDB-lite"/>
    </source>
</evidence>
<evidence type="ECO:0000313" key="3">
    <source>
        <dbReference type="Proteomes" id="UP000617426"/>
    </source>
</evidence>
<dbReference type="AlphaFoldDB" id="A0A923E3L2"/>
<accession>A0A923E3L2</accession>
<keyword evidence="3" id="KW-1185">Reference proteome</keyword>
<reference evidence="2" key="1">
    <citation type="submission" date="2020-08" db="EMBL/GenBank/DDBJ databases">
        <title>Sequencing the genomes of 1000 actinobacteria strains.</title>
        <authorList>
            <person name="Klenk H.-P."/>
        </authorList>
    </citation>
    <scope>NUCLEOTIDE SEQUENCE</scope>
    <source>
        <strain evidence="2">DSM 10695</strain>
    </source>
</reference>
<comment type="caution">
    <text evidence="2">The sequence shown here is derived from an EMBL/GenBank/DDBJ whole genome shotgun (WGS) entry which is preliminary data.</text>
</comment>
<gene>
    <name evidence="2" type="ORF">HD592_000752</name>
</gene>
<organism evidence="2 3">
    <name type="scientific">Schaalia hyovaginalis</name>
    <dbReference type="NCBI Taxonomy" id="29316"/>
    <lineage>
        <taxon>Bacteria</taxon>
        <taxon>Bacillati</taxon>
        <taxon>Actinomycetota</taxon>
        <taxon>Actinomycetes</taxon>
        <taxon>Actinomycetales</taxon>
        <taxon>Actinomycetaceae</taxon>
        <taxon>Schaalia</taxon>
    </lineage>
</organism>
<sequence length="196" mass="20855">MISPYPARAPLPASEEPAPRTYPAQVDPTTCGIAVLSLLAARAGADPHYLDPDADVEAEQKHLHALAARVGTPWPQALGTSPWALARLARHATGRRHRIAFNGPGLRARIDTALASGWDVPVYTGGARTALSALIPRHVVLILAHEGAPARYAVFEPSSGRVFTLGPDEFLLGADSARPALGHWRRVLFALVPSAH</sequence>
<evidence type="ECO:0000313" key="2">
    <source>
        <dbReference type="EMBL" id="MBB6334187.1"/>
    </source>
</evidence>
<protein>
    <submittedName>
        <fullName evidence="2">Uncharacterized protein</fullName>
    </submittedName>
</protein>
<name>A0A923E3L2_9ACTO</name>
<dbReference type="RefSeq" id="WP_184451995.1">
    <property type="nucleotide sequence ID" value="NZ_JACHMK010000001.1"/>
</dbReference>
<dbReference type="Proteomes" id="UP000617426">
    <property type="component" value="Unassembled WGS sequence"/>
</dbReference>
<feature type="region of interest" description="Disordered" evidence="1">
    <location>
        <begin position="1"/>
        <end position="25"/>
    </location>
</feature>